<dbReference type="GO" id="GO:0015833">
    <property type="term" value="P:peptide transport"/>
    <property type="evidence" value="ECO:0007669"/>
    <property type="project" value="TreeGrafter"/>
</dbReference>
<dbReference type="PANTHER" id="PTHR30290">
    <property type="entry name" value="PERIPLASMIC BINDING COMPONENT OF ABC TRANSPORTER"/>
    <property type="match status" value="1"/>
</dbReference>
<dbReference type="EMBL" id="SRIB01000007">
    <property type="protein sequence ID" value="TFZ40005.1"/>
    <property type="molecule type" value="Genomic_DNA"/>
</dbReference>
<dbReference type="AlphaFoldDB" id="A0A4Z0D3S3"/>
<protein>
    <submittedName>
        <fullName evidence="5">Peptide ABC transporter substrate-binding protein</fullName>
    </submittedName>
</protein>
<dbReference type="GO" id="GO:0042597">
    <property type="term" value="C:periplasmic space"/>
    <property type="evidence" value="ECO:0007669"/>
    <property type="project" value="UniProtKB-ARBA"/>
</dbReference>
<dbReference type="OrthoDB" id="9772924at2"/>
<gene>
    <name evidence="5" type="ORF">E4100_05735</name>
</gene>
<evidence type="ECO:0000256" key="1">
    <source>
        <dbReference type="ARBA" id="ARBA00005695"/>
    </source>
</evidence>
<dbReference type="PROSITE" id="PS51257">
    <property type="entry name" value="PROKAR_LIPOPROTEIN"/>
    <property type="match status" value="1"/>
</dbReference>
<organism evidence="5 6">
    <name type="scientific">Soehngenia longivitae</name>
    <dbReference type="NCBI Taxonomy" id="2562294"/>
    <lineage>
        <taxon>Bacteria</taxon>
        <taxon>Bacillati</taxon>
        <taxon>Bacillota</taxon>
        <taxon>Tissierellia</taxon>
        <taxon>Tissierellales</taxon>
        <taxon>Tissierellaceae</taxon>
        <taxon>Soehngenia</taxon>
    </lineage>
</organism>
<dbReference type="RefSeq" id="WP_135271077.1">
    <property type="nucleotide sequence ID" value="NZ_SRIB01000007.1"/>
</dbReference>
<dbReference type="GO" id="GO:0043190">
    <property type="term" value="C:ATP-binding cassette (ABC) transporter complex"/>
    <property type="evidence" value="ECO:0007669"/>
    <property type="project" value="InterPro"/>
</dbReference>
<sequence length="548" mass="62417">MKKSHKFIILAILLSFLTGCGEIDENKSDEVINSSLQQIIVENGEIVLPLTSFKTLNPIYTDNLYYFYFSKLIYEGLFDYDENLQLVPKLVESYTVSGDGMNLEIKLKENVLFHDGTELTSEDVVFTINILKNAGTDSIYNILLKNAYGENNNGSISVSSISKYSLRIQLSKPTTSYLDILTFPIIPSSTGELGISKDNFTPIGTGPYKFIEYVNNKEIRLKANEDYWGETPKITNITGKVFENEQLILTAFEAGKVNIAKSLEYDWEKYSSNNRVSIKEFVSGEYIGIAVNHENKIFNSPIGSDIKKSILYALNRQDIIKKIYLSHATAVDTVIHPNFYLMPESAYYYGYNVEKANMLLDMTEYNIFNSNNIRRNENGEVLNFKLLVDGNDKTSLALADTIKSYLLEVGINVEISAVTGSENDTNTYYMNDLMNGNFDLAIFKYQIGTFQRYESLLKSDLIGNDNYSRYKNPIMDVALENIDKSINEEDKKNSYEEFSKLFIDELPYICLMYTNDSLIIDSSIKGELKPNYFNIYNGLQDCYLALDK</sequence>
<dbReference type="Gene3D" id="3.40.190.10">
    <property type="entry name" value="Periplasmic binding protein-like II"/>
    <property type="match status" value="1"/>
</dbReference>
<proteinExistence type="inferred from homology"/>
<dbReference type="InterPro" id="IPR039424">
    <property type="entry name" value="SBP_5"/>
</dbReference>
<dbReference type="PANTHER" id="PTHR30290:SF9">
    <property type="entry name" value="OLIGOPEPTIDE-BINDING PROTEIN APPA"/>
    <property type="match status" value="1"/>
</dbReference>
<dbReference type="CDD" id="cd08513">
    <property type="entry name" value="PBP2_thermophilic_Hb8_like"/>
    <property type="match status" value="1"/>
</dbReference>
<keyword evidence="6" id="KW-1185">Reference proteome</keyword>
<dbReference type="InterPro" id="IPR030678">
    <property type="entry name" value="Peptide/Ni-bd"/>
</dbReference>
<comment type="caution">
    <text evidence="5">The sequence shown here is derived from an EMBL/GenBank/DDBJ whole genome shotgun (WGS) entry which is preliminary data.</text>
</comment>
<dbReference type="PIRSF" id="PIRSF002741">
    <property type="entry name" value="MppA"/>
    <property type="match status" value="1"/>
</dbReference>
<accession>A0A4Z0D3S3</accession>
<keyword evidence="2" id="KW-0813">Transport</keyword>
<evidence type="ECO:0000313" key="5">
    <source>
        <dbReference type="EMBL" id="TFZ40005.1"/>
    </source>
</evidence>
<evidence type="ECO:0000256" key="3">
    <source>
        <dbReference type="ARBA" id="ARBA00022729"/>
    </source>
</evidence>
<reference evidence="5 6" key="1">
    <citation type="submission" date="2019-03" db="EMBL/GenBank/DDBJ databases">
        <title>Draft genome sequence data and analysis of a Fermenting Bacterium, Soehngenia longevitae strain 1933PT, isolated from petroleum reservoir in Azerbaijan.</title>
        <authorList>
            <person name="Grouzdev D.S."/>
            <person name="Bidzhieva S.K."/>
            <person name="Sokolova D.S."/>
            <person name="Tourova T.P."/>
            <person name="Poltaraus A.B."/>
            <person name="Nazina T.N."/>
        </authorList>
    </citation>
    <scope>NUCLEOTIDE SEQUENCE [LARGE SCALE GENOMIC DNA]</scope>
    <source>
        <strain evidence="5 6">1933P</strain>
    </source>
</reference>
<feature type="domain" description="Solute-binding protein family 5" evidence="4">
    <location>
        <begin position="86"/>
        <end position="454"/>
    </location>
</feature>
<dbReference type="Proteomes" id="UP000298381">
    <property type="component" value="Unassembled WGS sequence"/>
</dbReference>
<dbReference type="InterPro" id="IPR000914">
    <property type="entry name" value="SBP_5_dom"/>
</dbReference>
<comment type="similarity">
    <text evidence="1">Belongs to the bacterial solute-binding protein 5 family.</text>
</comment>
<dbReference type="GO" id="GO:1904680">
    <property type="term" value="F:peptide transmembrane transporter activity"/>
    <property type="evidence" value="ECO:0007669"/>
    <property type="project" value="TreeGrafter"/>
</dbReference>
<name>A0A4Z0D3S3_9FIRM</name>
<evidence type="ECO:0000313" key="6">
    <source>
        <dbReference type="Proteomes" id="UP000298381"/>
    </source>
</evidence>
<dbReference type="SUPFAM" id="SSF53850">
    <property type="entry name" value="Periplasmic binding protein-like II"/>
    <property type="match status" value="1"/>
</dbReference>
<dbReference type="Pfam" id="PF00496">
    <property type="entry name" value="SBP_bac_5"/>
    <property type="match status" value="1"/>
</dbReference>
<evidence type="ECO:0000256" key="2">
    <source>
        <dbReference type="ARBA" id="ARBA00022448"/>
    </source>
</evidence>
<dbReference type="Gene3D" id="3.90.76.10">
    <property type="entry name" value="Dipeptide-binding Protein, Domain 1"/>
    <property type="match status" value="1"/>
</dbReference>
<evidence type="ECO:0000259" key="4">
    <source>
        <dbReference type="Pfam" id="PF00496"/>
    </source>
</evidence>
<dbReference type="Gene3D" id="3.10.105.10">
    <property type="entry name" value="Dipeptide-binding Protein, Domain 3"/>
    <property type="match status" value="1"/>
</dbReference>
<keyword evidence="3" id="KW-0732">Signal</keyword>